<gene>
    <name evidence="2" type="ORF">M23134_04754</name>
</gene>
<dbReference type="PANTHER" id="PTHR34219">
    <property type="entry name" value="IRON-REGULATED INNER MEMBRANE PROTEIN-RELATED"/>
    <property type="match status" value="1"/>
</dbReference>
<dbReference type="OrthoDB" id="111691at2"/>
<dbReference type="Proteomes" id="UP000004095">
    <property type="component" value="Unassembled WGS sequence"/>
</dbReference>
<dbReference type="Pfam" id="PF03929">
    <property type="entry name" value="PepSY_TM"/>
    <property type="match status" value="1"/>
</dbReference>
<feature type="transmembrane region" description="Helical" evidence="1">
    <location>
        <begin position="357"/>
        <end position="378"/>
    </location>
</feature>
<feature type="transmembrane region" description="Helical" evidence="1">
    <location>
        <begin position="208"/>
        <end position="233"/>
    </location>
</feature>
<keyword evidence="1" id="KW-0472">Membrane</keyword>
<keyword evidence="1" id="KW-0812">Transmembrane</keyword>
<dbReference type="AlphaFoldDB" id="A1ZRH6"/>
<dbReference type="EMBL" id="AAWS01000027">
    <property type="protein sequence ID" value="EAY27066.1"/>
    <property type="molecule type" value="Genomic_DNA"/>
</dbReference>
<sequence length="399" mass="45666">MNETQKVHTQKAKKKKSIKDKARKIHLWTGLSTGLIVFIMAITGCCWVFKDEIKSFSHHYTTVKVQNKPFITATQAKVAAQKALPGKKIHGAVYGNKDQAIEVTFYEEKPKFYQSVFLNPYTGKVLHVEDHLSGFFAFVLRGHMYLWLPEAIGSRLTSYATLLFLAMVITGLILWYPRNKKNRKQRFRFIWKPTTGWKRKNFDLHTVVGFYISIFAFIFAFTGCVMAFNWFYFIAFKATGGTKAPQFIIPNSTVLKQAPKAQPMDELLPRLQASYPNAERFELHYPAADTASIYVEIFKTTGVYYNIDYRFYDQYTLKELSTPSIYGTYKDAVFADKLIRMNYDIHVGSIGGLPGKIIAFLASLVTASLPVTGFLMWWGRRKKKALPKDAQEKPDVVAV</sequence>
<proteinExistence type="predicted"/>
<dbReference type="RefSeq" id="WP_004156430.1">
    <property type="nucleotide sequence ID" value="NZ_AAWS01000027.1"/>
</dbReference>
<comment type="caution">
    <text evidence="2">The sequence shown here is derived from an EMBL/GenBank/DDBJ whole genome shotgun (WGS) entry which is preliminary data.</text>
</comment>
<dbReference type="PANTHER" id="PTHR34219:SF3">
    <property type="entry name" value="BLL7967 PROTEIN"/>
    <property type="match status" value="1"/>
</dbReference>
<dbReference type="InterPro" id="IPR005625">
    <property type="entry name" value="PepSY-ass_TM"/>
</dbReference>
<name>A1ZRH6_MICM2</name>
<accession>A1ZRH6</accession>
<evidence type="ECO:0000256" key="1">
    <source>
        <dbReference type="SAM" id="Phobius"/>
    </source>
</evidence>
<organism evidence="2 3">
    <name type="scientific">Microscilla marina ATCC 23134</name>
    <dbReference type="NCBI Taxonomy" id="313606"/>
    <lineage>
        <taxon>Bacteria</taxon>
        <taxon>Pseudomonadati</taxon>
        <taxon>Bacteroidota</taxon>
        <taxon>Cytophagia</taxon>
        <taxon>Cytophagales</taxon>
        <taxon>Microscillaceae</taxon>
        <taxon>Microscilla</taxon>
    </lineage>
</organism>
<keyword evidence="3" id="KW-1185">Reference proteome</keyword>
<dbReference type="eggNOG" id="COG3182">
    <property type="taxonomic scope" value="Bacteria"/>
</dbReference>
<feature type="transmembrane region" description="Helical" evidence="1">
    <location>
        <begin position="156"/>
        <end position="176"/>
    </location>
</feature>
<evidence type="ECO:0000313" key="2">
    <source>
        <dbReference type="EMBL" id="EAY27066.1"/>
    </source>
</evidence>
<protein>
    <submittedName>
        <fullName evidence="2">Putative sulfite reductase flavoprotein component</fullName>
    </submittedName>
</protein>
<keyword evidence="1" id="KW-1133">Transmembrane helix</keyword>
<feature type="transmembrane region" description="Helical" evidence="1">
    <location>
        <begin position="25"/>
        <end position="50"/>
    </location>
</feature>
<evidence type="ECO:0000313" key="3">
    <source>
        <dbReference type="Proteomes" id="UP000004095"/>
    </source>
</evidence>
<reference evidence="2 3" key="1">
    <citation type="submission" date="2007-01" db="EMBL/GenBank/DDBJ databases">
        <authorList>
            <person name="Haygood M."/>
            <person name="Podell S."/>
            <person name="Anderson C."/>
            <person name="Hopkinson B."/>
            <person name="Roe K."/>
            <person name="Barbeau K."/>
            <person name="Gaasterland T."/>
            <person name="Ferriera S."/>
            <person name="Johnson J."/>
            <person name="Kravitz S."/>
            <person name="Beeson K."/>
            <person name="Sutton G."/>
            <person name="Rogers Y.-H."/>
            <person name="Friedman R."/>
            <person name="Frazier M."/>
            <person name="Venter J.C."/>
        </authorList>
    </citation>
    <scope>NUCLEOTIDE SEQUENCE [LARGE SCALE GENOMIC DNA]</scope>
    <source>
        <strain evidence="2 3">ATCC 23134</strain>
    </source>
</reference>